<feature type="region of interest" description="Disordered" evidence="1">
    <location>
        <begin position="135"/>
        <end position="173"/>
    </location>
</feature>
<gene>
    <name evidence="2" type="ORF">DFH07DRAFT_1068001</name>
</gene>
<dbReference type="AlphaFoldDB" id="A0AAD7HE89"/>
<sequence length="879" mass="93532">MVGNGDSQNENKNNGQTHDNGSQLVVEGRTRPTARRSTRGPASVSRSMSTRVRARAQRSTVPARAEEYRSFALASREIRALEVAARNPITLRRWWKARAPGVALEALCATLAAAGRDVEAFRRVATKVGLGMTGKGQARNVGKQHTPLRSRNGGVRFNPTAGRRRRGEEAEAKVELSGEDGILAALSDALNSMSVGDGAASASVKSQTPPPPYASKSEPPVYEAPESDSKQITSKSSLFSDELAFLKEPAPPEPISVFIMDTPAVAPSPAASSLLSRLAPSSGTSTSASGANAVFDYESVDPRLAFASVPAPERRARSNAIRPLGTPKPSWAPGRSPAELSIFGGLASSHNEPGPPAALPPPEPEPRSSGVSKFPATQDHPEEAFATAPKPSSRSTSQWTSHVDSSGTVRIVRPLLPRLTAPSDLASAEAFLRAEFPHVSTFGSSQSSSPFGSSQPVSVFAPSQAAPAPAPAPASGFVNPPPSISASGFEKFGDVNPWAVPPRGEEYAPPPEDECVMEPLPESTSQPQYTFQQQHSSQSETKYNPFAGFEQPPPQQHTSISASDMFVPPAFSFDPTPVFPPSHNQPTHTAFTNPQQPQYAPAFVPALSYEQPQHSPPPFDLAYLAAQCASPADIAQLVRLVAQAGYLHALEAAGYNLMESAPAYGGAQQPIYVAQELEQAQPVSLLYGAGGCPERRRGNVAVDWEMGPQVGGAEAGVEAPAQDGWWAARAAVARSPATGRRQGVSHPQTRKLAVPVVVEAESASEASDSEAEMDERVAMAYVGHRIREDFREYVGAKARESPFEFEDTSSEGSSESSDEDDAASLSGSDSSSSSGRRNRYRTSPRSHPYERPPSRPSPSRRPRSCRGLVDSFAWVFGRV</sequence>
<dbReference type="Proteomes" id="UP001215280">
    <property type="component" value="Unassembled WGS sequence"/>
</dbReference>
<feature type="region of interest" description="Disordered" evidence="1">
    <location>
        <begin position="1"/>
        <end position="60"/>
    </location>
</feature>
<proteinExistence type="predicted"/>
<feature type="region of interest" description="Disordered" evidence="1">
    <location>
        <begin position="311"/>
        <end position="414"/>
    </location>
</feature>
<name>A0AAD7HE89_9AGAR</name>
<keyword evidence="3" id="KW-1185">Reference proteome</keyword>
<feature type="compositionally biased region" description="Low complexity" evidence="1">
    <location>
        <begin position="823"/>
        <end position="835"/>
    </location>
</feature>
<feature type="compositionally biased region" description="Pro residues" evidence="1">
    <location>
        <begin position="353"/>
        <end position="363"/>
    </location>
</feature>
<evidence type="ECO:0000256" key="1">
    <source>
        <dbReference type="SAM" id="MobiDB-lite"/>
    </source>
</evidence>
<feature type="compositionally biased region" description="Polar residues" evidence="1">
    <location>
        <begin position="1"/>
        <end position="23"/>
    </location>
</feature>
<feature type="compositionally biased region" description="Low complexity" evidence="1">
    <location>
        <begin position="442"/>
        <end position="467"/>
    </location>
</feature>
<comment type="caution">
    <text evidence="2">The sequence shown here is derived from an EMBL/GenBank/DDBJ whole genome shotgun (WGS) entry which is preliminary data.</text>
</comment>
<evidence type="ECO:0000313" key="2">
    <source>
        <dbReference type="EMBL" id="KAJ7718719.1"/>
    </source>
</evidence>
<organism evidence="2 3">
    <name type="scientific">Mycena maculata</name>
    <dbReference type="NCBI Taxonomy" id="230809"/>
    <lineage>
        <taxon>Eukaryota</taxon>
        <taxon>Fungi</taxon>
        <taxon>Dikarya</taxon>
        <taxon>Basidiomycota</taxon>
        <taxon>Agaricomycotina</taxon>
        <taxon>Agaricomycetes</taxon>
        <taxon>Agaricomycetidae</taxon>
        <taxon>Agaricales</taxon>
        <taxon>Marasmiineae</taxon>
        <taxon>Mycenaceae</taxon>
        <taxon>Mycena</taxon>
    </lineage>
</organism>
<evidence type="ECO:0000313" key="3">
    <source>
        <dbReference type="Proteomes" id="UP001215280"/>
    </source>
</evidence>
<protein>
    <submittedName>
        <fullName evidence="2">Uncharacterized protein</fullName>
    </submittedName>
</protein>
<accession>A0AAD7HE89</accession>
<feature type="compositionally biased region" description="Polar residues" evidence="1">
    <location>
        <begin position="390"/>
        <end position="408"/>
    </location>
</feature>
<feature type="region of interest" description="Disordered" evidence="1">
    <location>
        <begin position="800"/>
        <end position="865"/>
    </location>
</feature>
<feature type="region of interest" description="Disordered" evidence="1">
    <location>
        <begin position="200"/>
        <end position="233"/>
    </location>
</feature>
<dbReference type="EMBL" id="JARJLG010000301">
    <property type="protein sequence ID" value="KAJ7718719.1"/>
    <property type="molecule type" value="Genomic_DNA"/>
</dbReference>
<feature type="region of interest" description="Disordered" evidence="1">
    <location>
        <begin position="440"/>
        <end position="525"/>
    </location>
</feature>
<reference evidence="2" key="1">
    <citation type="submission" date="2023-03" db="EMBL/GenBank/DDBJ databases">
        <title>Massive genome expansion in bonnet fungi (Mycena s.s.) driven by repeated elements and novel gene families across ecological guilds.</title>
        <authorList>
            <consortium name="Lawrence Berkeley National Laboratory"/>
            <person name="Harder C.B."/>
            <person name="Miyauchi S."/>
            <person name="Viragh M."/>
            <person name="Kuo A."/>
            <person name="Thoen E."/>
            <person name="Andreopoulos B."/>
            <person name="Lu D."/>
            <person name="Skrede I."/>
            <person name="Drula E."/>
            <person name="Henrissat B."/>
            <person name="Morin E."/>
            <person name="Kohler A."/>
            <person name="Barry K."/>
            <person name="LaButti K."/>
            <person name="Morin E."/>
            <person name="Salamov A."/>
            <person name="Lipzen A."/>
            <person name="Mereny Z."/>
            <person name="Hegedus B."/>
            <person name="Baldrian P."/>
            <person name="Stursova M."/>
            <person name="Weitz H."/>
            <person name="Taylor A."/>
            <person name="Grigoriev I.V."/>
            <person name="Nagy L.G."/>
            <person name="Martin F."/>
            <person name="Kauserud H."/>
        </authorList>
    </citation>
    <scope>NUCLEOTIDE SEQUENCE</scope>
    <source>
        <strain evidence="2">CBHHK188m</strain>
    </source>
</reference>